<feature type="domain" description="F-box" evidence="1">
    <location>
        <begin position="1"/>
        <end position="34"/>
    </location>
</feature>
<keyword evidence="3" id="KW-1185">Reference proteome</keyword>
<dbReference type="SUPFAM" id="SSF81383">
    <property type="entry name" value="F-box domain"/>
    <property type="match status" value="1"/>
</dbReference>
<evidence type="ECO:0000313" key="2">
    <source>
        <dbReference type="EMBL" id="KAG5605375.1"/>
    </source>
</evidence>
<gene>
    <name evidence="2" type="ORF">H5410_026867</name>
</gene>
<dbReference type="EMBL" id="JACXVP010000005">
    <property type="protein sequence ID" value="KAG5605375.1"/>
    <property type="molecule type" value="Genomic_DNA"/>
</dbReference>
<accession>A0A9J5Z0B3</accession>
<proteinExistence type="predicted"/>
<sequence>MAYLPDEITMIILSILPVKSLLRFNLEDKQWRELEFPYNIYSVSEWITLHGRLHYKFHMFLIPEPTGKVVIVINKDITT</sequence>
<evidence type="ECO:0000259" key="1">
    <source>
        <dbReference type="PROSITE" id="PS50181"/>
    </source>
</evidence>
<name>A0A9J5Z0B3_SOLCO</name>
<organism evidence="2 3">
    <name type="scientific">Solanum commersonii</name>
    <name type="common">Commerson's wild potato</name>
    <name type="synonym">Commerson's nightshade</name>
    <dbReference type="NCBI Taxonomy" id="4109"/>
    <lineage>
        <taxon>Eukaryota</taxon>
        <taxon>Viridiplantae</taxon>
        <taxon>Streptophyta</taxon>
        <taxon>Embryophyta</taxon>
        <taxon>Tracheophyta</taxon>
        <taxon>Spermatophyta</taxon>
        <taxon>Magnoliopsida</taxon>
        <taxon>eudicotyledons</taxon>
        <taxon>Gunneridae</taxon>
        <taxon>Pentapetalae</taxon>
        <taxon>asterids</taxon>
        <taxon>lamiids</taxon>
        <taxon>Solanales</taxon>
        <taxon>Solanaceae</taxon>
        <taxon>Solanoideae</taxon>
        <taxon>Solaneae</taxon>
        <taxon>Solanum</taxon>
    </lineage>
</organism>
<dbReference type="Proteomes" id="UP000824120">
    <property type="component" value="Chromosome 5"/>
</dbReference>
<dbReference type="AlphaFoldDB" id="A0A9J5Z0B3"/>
<dbReference type="InterPro" id="IPR036047">
    <property type="entry name" value="F-box-like_dom_sf"/>
</dbReference>
<dbReference type="PROSITE" id="PS50181">
    <property type="entry name" value="FBOX"/>
    <property type="match status" value="1"/>
</dbReference>
<protein>
    <recommendedName>
        <fullName evidence="1">F-box domain-containing protein</fullName>
    </recommendedName>
</protein>
<evidence type="ECO:0000313" key="3">
    <source>
        <dbReference type="Proteomes" id="UP000824120"/>
    </source>
</evidence>
<comment type="caution">
    <text evidence="2">The sequence shown here is derived from an EMBL/GenBank/DDBJ whole genome shotgun (WGS) entry which is preliminary data.</text>
</comment>
<reference evidence="2 3" key="1">
    <citation type="submission" date="2020-09" db="EMBL/GenBank/DDBJ databases">
        <title>De no assembly of potato wild relative species, Solanum commersonii.</title>
        <authorList>
            <person name="Cho K."/>
        </authorList>
    </citation>
    <scope>NUCLEOTIDE SEQUENCE [LARGE SCALE GENOMIC DNA]</scope>
    <source>
        <strain evidence="2">LZ3.2</strain>
        <tissue evidence="2">Leaf</tissue>
    </source>
</reference>
<dbReference type="InterPro" id="IPR001810">
    <property type="entry name" value="F-box_dom"/>
</dbReference>
<dbReference type="Gene3D" id="1.20.1280.50">
    <property type="match status" value="1"/>
</dbReference>